<feature type="domain" description="YbgF trimerisation" evidence="5">
    <location>
        <begin position="37"/>
        <end position="111"/>
    </location>
</feature>
<dbReference type="SUPFAM" id="SSF48452">
    <property type="entry name" value="TPR-like"/>
    <property type="match status" value="1"/>
</dbReference>
<dbReference type="InterPro" id="IPR011990">
    <property type="entry name" value="TPR-like_helical_dom_sf"/>
</dbReference>
<accession>A0A316I5C2</accession>
<name>A0A316I5C2_9GAMM</name>
<evidence type="ECO:0000259" key="4">
    <source>
        <dbReference type="Pfam" id="PF13525"/>
    </source>
</evidence>
<dbReference type="PROSITE" id="PS50005">
    <property type="entry name" value="TPR"/>
    <property type="match status" value="1"/>
</dbReference>
<dbReference type="EMBL" id="QGHC01000005">
    <property type="protein sequence ID" value="PWK88652.1"/>
    <property type="molecule type" value="Genomic_DNA"/>
</dbReference>
<dbReference type="AlphaFoldDB" id="A0A316I5C2"/>
<feature type="repeat" description="TPR" evidence="3">
    <location>
        <begin position="198"/>
        <end position="231"/>
    </location>
</feature>
<reference evidence="6 7" key="1">
    <citation type="submission" date="2018-05" db="EMBL/GenBank/DDBJ databases">
        <title>Genomic Encyclopedia of Type Strains, Phase IV (KMG-IV): sequencing the most valuable type-strain genomes for metagenomic binning, comparative biology and taxonomic classification.</title>
        <authorList>
            <person name="Goeker M."/>
        </authorList>
    </citation>
    <scope>NUCLEOTIDE SEQUENCE [LARGE SCALE GENOMIC DNA]</scope>
    <source>
        <strain evidence="6 7">DSM 14263</strain>
    </source>
</reference>
<dbReference type="GO" id="GO:0030288">
    <property type="term" value="C:outer membrane-bounded periplasmic space"/>
    <property type="evidence" value="ECO:0007669"/>
    <property type="project" value="UniProtKB-UniRule"/>
</dbReference>
<feature type="chain" id="PRO_5016470511" description="Cell division coordinator CpoB" evidence="2">
    <location>
        <begin position="32"/>
        <end position="286"/>
    </location>
</feature>
<feature type="domain" description="Outer membrane lipoprotein BamD-like" evidence="4">
    <location>
        <begin position="160"/>
        <end position="282"/>
    </location>
</feature>
<dbReference type="Gene3D" id="1.25.40.10">
    <property type="entry name" value="Tetratricopeptide repeat domain"/>
    <property type="match status" value="1"/>
</dbReference>
<evidence type="ECO:0000256" key="1">
    <source>
        <dbReference type="ARBA" id="ARBA00022729"/>
    </source>
</evidence>
<evidence type="ECO:0000259" key="5">
    <source>
        <dbReference type="Pfam" id="PF16331"/>
    </source>
</evidence>
<dbReference type="GO" id="GO:0070206">
    <property type="term" value="P:protein trimerization"/>
    <property type="evidence" value="ECO:0007669"/>
    <property type="project" value="InterPro"/>
</dbReference>
<keyword evidence="1 2" id="KW-0732">Signal</keyword>
<comment type="function">
    <text evidence="2">Mediates coordination of peptidoglycan synthesis and outer membrane constriction during cell division.</text>
</comment>
<dbReference type="Proteomes" id="UP000245812">
    <property type="component" value="Unassembled WGS sequence"/>
</dbReference>
<dbReference type="InterPro" id="IPR032519">
    <property type="entry name" value="YbgF_tri"/>
</dbReference>
<evidence type="ECO:0000256" key="3">
    <source>
        <dbReference type="PROSITE-ProRule" id="PRU00339"/>
    </source>
</evidence>
<organism evidence="6 7">
    <name type="scientific">Fulvimonas soli</name>
    <dbReference type="NCBI Taxonomy" id="155197"/>
    <lineage>
        <taxon>Bacteria</taxon>
        <taxon>Pseudomonadati</taxon>
        <taxon>Pseudomonadota</taxon>
        <taxon>Gammaproteobacteria</taxon>
        <taxon>Lysobacterales</taxon>
        <taxon>Rhodanobacteraceae</taxon>
        <taxon>Fulvimonas</taxon>
    </lineage>
</organism>
<keyword evidence="2" id="KW-0574">Periplasm</keyword>
<dbReference type="GO" id="GO:0043093">
    <property type="term" value="P:FtsZ-dependent cytokinesis"/>
    <property type="evidence" value="ECO:0007669"/>
    <property type="project" value="UniProtKB-UniRule"/>
</dbReference>
<dbReference type="Pfam" id="PF13525">
    <property type="entry name" value="YfiO"/>
    <property type="match status" value="1"/>
</dbReference>
<proteinExistence type="inferred from homology"/>
<dbReference type="InterPro" id="IPR014162">
    <property type="entry name" value="CpoB_C"/>
</dbReference>
<gene>
    <name evidence="2" type="primary">cpoB</name>
    <name evidence="6" type="ORF">C7456_105184</name>
</gene>
<dbReference type="RefSeq" id="WP_211306288.1">
    <property type="nucleotide sequence ID" value="NZ_QGHC01000005.1"/>
</dbReference>
<dbReference type="HAMAP" id="MF_02066">
    <property type="entry name" value="CpoB"/>
    <property type="match status" value="1"/>
</dbReference>
<evidence type="ECO:0000256" key="2">
    <source>
        <dbReference type="HAMAP-Rule" id="MF_02066"/>
    </source>
</evidence>
<dbReference type="InterPro" id="IPR039565">
    <property type="entry name" value="BamD-like"/>
</dbReference>
<keyword evidence="2" id="KW-0132">Cell division</keyword>
<sequence length="286" mass="30037" precursor="true">MKRRLADNLKASGGMAGAFALAMLFALPALAQDTRLSLAERVARLEQQAQSQSQGGTGLVNQVQALQSQLQQMQGQIEELQHQLQELQDKNKAQYVDLDSRIGRLEGGGSAAHPAAAGSVAQPAAAGSAPPAAAAPAPAATAAPATAAPAAGKAPAPAAGEQAAYDAAFKALRGGDYVGASRGFRGFIQQYPNSSLAPNAWYWLGESYYVTMNYQVAQEAFQRLLAQFPQSEKAPDALLKLGYSQLELKQTDAGRASLQSVLSKYPGTKAASLAQERLRRLQQSAN</sequence>
<dbReference type="Pfam" id="PF16331">
    <property type="entry name" value="TolA_bind_tri"/>
    <property type="match status" value="1"/>
</dbReference>
<keyword evidence="2" id="KW-0175">Coiled coil</keyword>
<dbReference type="NCBIfam" id="TIGR02795">
    <property type="entry name" value="tol_pal_ybgF"/>
    <property type="match status" value="1"/>
</dbReference>
<dbReference type="Gene3D" id="1.20.5.110">
    <property type="match status" value="1"/>
</dbReference>
<evidence type="ECO:0000313" key="6">
    <source>
        <dbReference type="EMBL" id="PWK88652.1"/>
    </source>
</evidence>
<feature type="coiled-coil region" evidence="2">
    <location>
        <begin position="63"/>
        <end position="97"/>
    </location>
</feature>
<comment type="caution">
    <text evidence="6">The sequence shown here is derived from an EMBL/GenBank/DDBJ whole genome shotgun (WGS) entry which is preliminary data.</text>
</comment>
<comment type="similarity">
    <text evidence="2">Belongs to the CpoB family.</text>
</comment>
<dbReference type="InterPro" id="IPR019734">
    <property type="entry name" value="TPR_rpt"/>
</dbReference>
<comment type="subcellular location">
    <subcellularLocation>
        <location evidence="2">Periplasm</location>
    </subcellularLocation>
</comment>
<keyword evidence="3" id="KW-0802">TPR repeat</keyword>
<protein>
    <recommendedName>
        <fullName evidence="2">Cell division coordinator CpoB</fullName>
    </recommendedName>
</protein>
<evidence type="ECO:0000313" key="7">
    <source>
        <dbReference type="Proteomes" id="UP000245812"/>
    </source>
</evidence>
<keyword evidence="7" id="KW-1185">Reference proteome</keyword>
<feature type="signal peptide" evidence="2">
    <location>
        <begin position="1"/>
        <end position="31"/>
    </location>
</feature>
<keyword evidence="2" id="KW-0131">Cell cycle</keyword>
<dbReference type="InterPro" id="IPR034706">
    <property type="entry name" value="CpoB"/>
</dbReference>